<dbReference type="InterPro" id="IPR005153">
    <property type="entry name" value="MbtH-like_dom"/>
</dbReference>
<evidence type="ECO:0000313" key="2">
    <source>
        <dbReference type="EMBL" id="RUS55055.1"/>
    </source>
</evidence>
<feature type="domain" description="MbtH-like" evidence="1">
    <location>
        <begin position="3"/>
        <end position="53"/>
    </location>
</feature>
<organism evidence="2 3">
    <name type="scientific">Candidatus Kurthia intestinigallinarum</name>
    <dbReference type="NCBI Taxonomy" id="1562256"/>
    <lineage>
        <taxon>Bacteria</taxon>
        <taxon>Bacillati</taxon>
        <taxon>Bacillota</taxon>
        <taxon>Bacilli</taxon>
        <taxon>Bacillales</taxon>
        <taxon>Caryophanaceae</taxon>
        <taxon>Kurthia</taxon>
    </lineage>
</organism>
<evidence type="ECO:0000313" key="3">
    <source>
        <dbReference type="Proteomes" id="UP000288623"/>
    </source>
</evidence>
<dbReference type="SMART" id="SM00923">
    <property type="entry name" value="MbtH"/>
    <property type="match status" value="1"/>
</dbReference>
<dbReference type="Proteomes" id="UP000288623">
    <property type="component" value="Unassembled WGS sequence"/>
</dbReference>
<evidence type="ECO:0000259" key="1">
    <source>
        <dbReference type="SMART" id="SM00923"/>
    </source>
</evidence>
<proteinExistence type="predicted"/>
<dbReference type="GO" id="GO:0005829">
    <property type="term" value="C:cytosol"/>
    <property type="evidence" value="ECO:0007669"/>
    <property type="project" value="TreeGrafter"/>
</dbReference>
<name>A0A433RSB7_9BACL</name>
<protein>
    <submittedName>
        <fullName evidence="2">Antibiotic synthesis protein MbtH</fullName>
    </submittedName>
</protein>
<dbReference type="PANTHER" id="PTHR38444:SF1">
    <property type="entry name" value="ENTEROBACTIN BIOSYNTHESIS PROTEIN YBDZ"/>
    <property type="match status" value="1"/>
</dbReference>
<comment type="caution">
    <text evidence="2">The sequence shown here is derived from an EMBL/GenBank/DDBJ whole genome shotgun (WGS) entry which is preliminary data.</text>
</comment>
<gene>
    <name evidence="2" type="ORF">QI30_08775</name>
</gene>
<dbReference type="GO" id="GO:0019290">
    <property type="term" value="P:siderophore biosynthetic process"/>
    <property type="evidence" value="ECO:0007669"/>
    <property type="project" value="TreeGrafter"/>
</dbReference>
<reference evidence="2 3" key="1">
    <citation type="submission" date="2014-11" db="EMBL/GenBank/DDBJ databases">
        <title>Genome sequence and analysis of novel Kurthia sp.</title>
        <authorList>
            <person name="Lawson J.N."/>
            <person name="Gonzalez J.E."/>
            <person name="Rinauldi L."/>
            <person name="Xuan Z."/>
            <person name="Firman A."/>
            <person name="Shaddox L."/>
            <person name="Trudeau A."/>
            <person name="Shah S."/>
            <person name="Reiman D."/>
        </authorList>
    </citation>
    <scope>NUCLEOTIDE SEQUENCE [LARGE SCALE GENOMIC DNA]</scope>
    <source>
        <strain evidence="2 3">3B1D</strain>
    </source>
</reference>
<dbReference type="InterPro" id="IPR037407">
    <property type="entry name" value="MLP_fam"/>
</dbReference>
<dbReference type="AlphaFoldDB" id="A0A433RSB7"/>
<dbReference type="PANTHER" id="PTHR38444">
    <property type="entry name" value="ENTEROBACTIN BIOSYNTHESIS PROTEIN YBDZ"/>
    <property type="match status" value="1"/>
</dbReference>
<dbReference type="OrthoDB" id="7584480at2"/>
<keyword evidence="3" id="KW-1185">Reference proteome</keyword>
<dbReference type="SUPFAM" id="SSF160582">
    <property type="entry name" value="MbtH-like"/>
    <property type="match status" value="1"/>
</dbReference>
<sequence length="62" mass="7257">MFNPFEQQEASFIVLQNNVQQFSLWPAYIDIPVGWVQQFGPAQKDACDTYIEQHWQDLSPVL</sequence>
<dbReference type="InterPro" id="IPR038020">
    <property type="entry name" value="MbtH-like_sf"/>
</dbReference>
<dbReference type="RefSeq" id="WP_126990551.1">
    <property type="nucleotide sequence ID" value="NZ_JTFC01000031.1"/>
</dbReference>
<accession>A0A433RSB7</accession>
<dbReference type="Pfam" id="PF03621">
    <property type="entry name" value="MbtH"/>
    <property type="match status" value="1"/>
</dbReference>
<dbReference type="Gene3D" id="3.90.820.10">
    <property type="entry name" value="Structural Genomics, Unknown Function 30-nov-00 1gh9 Mol_id"/>
    <property type="match status" value="1"/>
</dbReference>
<dbReference type="EMBL" id="JTFC01000031">
    <property type="protein sequence ID" value="RUS55055.1"/>
    <property type="molecule type" value="Genomic_DNA"/>
</dbReference>